<keyword evidence="2" id="KW-1185">Reference proteome</keyword>
<dbReference type="Proteomes" id="UP001221142">
    <property type="component" value="Unassembled WGS sequence"/>
</dbReference>
<evidence type="ECO:0000313" key="2">
    <source>
        <dbReference type="Proteomes" id="UP001221142"/>
    </source>
</evidence>
<organism evidence="1 2">
    <name type="scientific">Roridomyces roridus</name>
    <dbReference type="NCBI Taxonomy" id="1738132"/>
    <lineage>
        <taxon>Eukaryota</taxon>
        <taxon>Fungi</taxon>
        <taxon>Dikarya</taxon>
        <taxon>Basidiomycota</taxon>
        <taxon>Agaricomycotina</taxon>
        <taxon>Agaricomycetes</taxon>
        <taxon>Agaricomycetidae</taxon>
        <taxon>Agaricales</taxon>
        <taxon>Marasmiineae</taxon>
        <taxon>Mycenaceae</taxon>
        <taxon>Roridomyces</taxon>
    </lineage>
</organism>
<dbReference type="AlphaFoldDB" id="A0AAD7BPZ4"/>
<proteinExistence type="predicted"/>
<dbReference type="EMBL" id="JARKIF010000011">
    <property type="protein sequence ID" value="KAJ7627175.1"/>
    <property type="molecule type" value="Genomic_DNA"/>
</dbReference>
<sequence>MTADVTTHRRHYEAHHKASEIQTTFVWSLNSLRLPQPQYQAWCKSTGFLSKLPDDAKARLEAEQAAALKKKVLEQQTLDPHLREKPARLAPYTDQLFHDAAIDWLVATDQPIDALTHPKFQEMVNIAARATQGVTFPNRAQTRAAIIRHFHDQINKLKIRLHVSFYSNVR</sequence>
<protein>
    <submittedName>
        <fullName evidence="1">Uncharacterized protein</fullName>
    </submittedName>
</protein>
<comment type="caution">
    <text evidence="1">The sequence shown here is derived from an EMBL/GenBank/DDBJ whole genome shotgun (WGS) entry which is preliminary data.</text>
</comment>
<name>A0AAD7BPZ4_9AGAR</name>
<gene>
    <name evidence="1" type="ORF">FB45DRAFT_749708</name>
</gene>
<accession>A0AAD7BPZ4</accession>
<reference evidence="1" key="1">
    <citation type="submission" date="2023-03" db="EMBL/GenBank/DDBJ databases">
        <title>Massive genome expansion in bonnet fungi (Mycena s.s.) driven by repeated elements and novel gene families across ecological guilds.</title>
        <authorList>
            <consortium name="Lawrence Berkeley National Laboratory"/>
            <person name="Harder C.B."/>
            <person name="Miyauchi S."/>
            <person name="Viragh M."/>
            <person name="Kuo A."/>
            <person name="Thoen E."/>
            <person name="Andreopoulos B."/>
            <person name="Lu D."/>
            <person name="Skrede I."/>
            <person name="Drula E."/>
            <person name="Henrissat B."/>
            <person name="Morin E."/>
            <person name="Kohler A."/>
            <person name="Barry K."/>
            <person name="LaButti K."/>
            <person name="Morin E."/>
            <person name="Salamov A."/>
            <person name="Lipzen A."/>
            <person name="Mereny Z."/>
            <person name="Hegedus B."/>
            <person name="Baldrian P."/>
            <person name="Stursova M."/>
            <person name="Weitz H."/>
            <person name="Taylor A."/>
            <person name="Grigoriev I.V."/>
            <person name="Nagy L.G."/>
            <person name="Martin F."/>
            <person name="Kauserud H."/>
        </authorList>
    </citation>
    <scope>NUCLEOTIDE SEQUENCE</scope>
    <source>
        <strain evidence="1">9284</strain>
    </source>
</reference>
<evidence type="ECO:0000313" key="1">
    <source>
        <dbReference type="EMBL" id="KAJ7627175.1"/>
    </source>
</evidence>